<dbReference type="OrthoDB" id="6770438at2759"/>
<accession>A0A1W4XQN3</accession>
<feature type="compositionally biased region" description="Low complexity" evidence="1">
    <location>
        <begin position="198"/>
        <end position="209"/>
    </location>
</feature>
<feature type="region of interest" description="Disordered" evidence="1">
    <location>
        <begin position="259"/>
        <end position="327"/>
    </location>
</feature>
<feature type="compositionally biased region" description="Low complexity" evidence="1">
    <location>
        <begin position="287"/>
        <end position="308"/>
    </location>
</feature>
<dbReference type="RefSeq" id="XP_018334803.1">
    <property type="nucleotide sequence ID" value="XM_018479301.1"/>
</dbReference>
<protein>
    <submittedName>
        <fullName evidence="3">Transient receptor potential-gamma protein-like</fullName>
    </submittedName>
</protein>
<dbReference type="GeneID" id="108743713"/>
<sequence length="373" mass="41830">MFGIEKKEICGYETLFREWGYFLTFRENFEPGLEQFNTAVTKVPNDKRALLGRALTRAKLCHYAEALEDINKADKLAGEEIDLTIKAQKALITYLSCEFEEAMVMNLRLIPLRKKPDHFVMGAMHVSAGGKKNRQKERRLMKGFNIGPQPSPSTGPLPPVAEFIASLQNHHNHEGHNHNDIFGSTLSGIFNQTPRRMQQQSTVSSSQGSINEGPTYHIHHHNHHRISSKHDWFNMKRSSSHKRRWGTIIEAAKTGKVSRLIGRSRSEDSVCNSNCQENGHHHHSRSHSNSPASDDNGSSASDSNPSLDNAERPVHGEHQEHHNHHSIVSGLALLKKKRKKFSASRNTSPVVIPPNEAAIEQAVAVCIGKNNKK</sequence>
<dbReference type="SUPFAM" id="SSF48452">
    <property type="entry name" value="TPR-like"/>
    <property type="match status" value="1"/>
</dbReference>
<dbReference type="InterPro" id="IPR011990">
    <property type="entry name" value="TPR-like_helical_dom_sf"/>
</dbReference>
<dbReference type="Proteomes" id="UP000192223">
    <property type="component" value="Unplaced"/>
</dbReference>
<keyword evidence="2" id="KW-1185">Reference proteome</keyword>
<dbReference type="PANTHER" id="PTHR21391">
    <property type="entry name" value="AT04489P-RELATED"/>
    <property type="match status" value="1"/>
</dbReference>
<evidence type="ECO:0000313" key="3">
    <source>
        <dbReference type="RefSeq" id="XP_018334803.1"/>
    </source>
</evidence>
<reference evidence="3" key="1">
    <citation type="submission" date="2025-08" db="UniProtKB">
        <authorList>
            <consortium name="RefSeq"/>
        </authorList>
    </citation>
    <scope>IDENTIFICATION</scope>
    <source>
        <tissue evidence="3">Entire body</tissue>
    </source>
</reference>
<dbReference type="STRING" id="224129.A0A1W4XQN3"/>
<feature type="region of interest" description="Disordered" evidence="1">
    <location>
        <begin position="194"/>
        <end position="215"/>
    </location>
</feature>
<evidence type="ECO:0000256" key="1">
    <source>
        <dbReference type="SAM" id="MobiDB-lite"/>
    </source>
</evidence>
<dbReference type="InParanoid" id="A0A1W4XQN3"/>
<evidence type="ECO:0000313" key="2">
    <source>
        <dbReference type="Proteomes" id="UP000192223"/>
    </source>
</evidence>
<proteinExistence type="predicted"/>
<dbReference type="PANTHER" id="PTHR21391:SF0">
    <property type="entry name" value="AT04489P-RELATED"/>
    <property type="match status" value="1"/>
</dbReference>
<name>A0A1W4XQN3_AGRPL</name>
<gene>
    <name evidence="3" type="primary">LOC108743713</name>
</gene>
<dbReference type="AlphaFoldDB" id="A0A1W4XQN3"/>
<organism evidence="2 3">
    <name type="scientific">Agrilus planipennis</name>
    <name type="common">Emerald ash borer</name>
    <name type="synonym">Agrilus marcopoli</name>
    <dbReference type="NCBI Taxonomy" id="224129"/>
    <lineage>
        <taxon>Eukaryota</taxon>
        <taxon>Metazoa</taxon>
        <taxon>Ecdysozoa</taxon>
        <taxon>Arthropoda</taxon>
        <taxon>Hexapoda</taxon>
        <taxon>Insecta</taxon>
        <taxon>Pterygota</taxon>
        <taxon>Neoptera</taxon>
        <taxon>Endopterygota</taxon>
        <taxon>Coleoptera</taxon>
        <taxon>Polyphaga</taxon>
        <taxon>Elateriformia</taxon>
        <taxon>Buprestoidea</taxon>
        <taxon>Buprestidae</taxon>
        <taxon>Agrilinae</taxon>
        <taxon>Agrilus</taxon>
    </lineage>
</organism>
<dbReference type="Gene3D" id="1.25.40.10">
    <property type="entry name" value="Tetratricopeptide repeat domain"/>
    <property type="match status" value="1"/>
</dbReference>
<dbReference type="KEGG" id="apln:108743713"/>
<feature type="compositionally biased region" description="Basic and acidic residues" evidence="1">
    <location>
        <begin position="309"/>
        <end position="320"/>
    </location>
</feature>
<feature type="non-terminal residue" evidence="3">
    <location>
        <position position="373"/>
    </location>
</feature>